<gene>
    <name evidence="1" type="ORF">EJ104_01995</name>
</gene>
<dbReference type="RefSeq" id="WP_126351083.1">
    <property type="nucleotide sequence ID" value="NZ_JBHSVX010000001.1"/>
</dbReference>
<name>A0A3S0KGZ0_9DEIO</name>
<evidence type="ECO:0000313" key="1">
    <source>
        <dbReference type="EMBL" id="RTR30302.1"/>
    </source>
</evidence>
<accession>A0A3S0KGZ0</accession>
<reference evidence="1 2" key="1">
    <citation type="submission" date="2018-12" db="EMBL/GenBank/DDBJ databases">
        <title>Deinococcus radiophilus ATCC 27603 genome sequencing and assembly.</title>
        <authorList>
            <person name="Maclea K.S."/>
            <person name="Maynard C.R."/>
        </authorList>
    </citation>
    <scope>NUCLEOTIDE SEQUENCE [LARGE SCALE GENOMIC DNA]</scope>
    <source>
        <strain evidence="1 2">ATCC 27603</strain>
    </source>
</reference>
<keyword evidence="2" id="KW-1185">Reference proteome</keyword>
<dbReference type="AlphaFoldDB" id="A0A3S0KGZ0"/>
<evidence type="ECO:0000313" key="2">
    <source>
        <dbReference type="Proteomes" id="UP000277766"/>
    </source>
</evidence>
<proteinExistence type="predicted"/>
<dbReference type="EMBL" id="RXPE01000002">
    <property type="protein sequence ID" value="RTR30302.1"/>
    <property type="molecule type" value="Genomic_DNA"/>
</dbReference>
<sequence>MEAGFTRQIQQVQPTGQYVFAQFGRTYGKPLGGQFFEQFSANQVDLPQILLCGVLFDPGMVLHSCARVGVTFRSPVWEEPDMVTGHLAKAAIRVTADVFDGVCKGRAG</sequence>
<protein>
    <submittedName>
        <fullName evidence="1">Uncharacterized protein</fullName>
    </submittedName>
</protein>
<comment type="caution">
    <text evidence="1">The sequence shown here is derived from an EMBL/GenBank/DDBJ whole genome shotgun (WGS) entry which is preliminary data.</text>
</comment>
<organism evidence="1 2">
    <name type="scientific">Deinococcus radiophilus</name>
    <dbReference type="NCBI Taxonomy" id="32062"/>
    <lineage>
        <taxon>Bacteria</taxon>
        <taxon>Thermotogati</taxon>
        <taxon>Deinococcota</taxon>
        <taxon>Deinococci</taxon>
        <taxon>Deinococcales</taxon>
        <taxon>Deinococcaceae</taxon>
        <taxon>Deinococcus</taxon>
    </lineage>
</organism>
<dbReference type="Proteomes" id="UP000277766">
    <property type="component" value="Unassembled WGS sequence"/>
</dbReference>